<evidence type="ECO:0000313" key="2">
    <source>
        <dbReference type="EMBL" id="MBD2606624.1"/>
    </source>
</evidence>
<keyword evidence="3" id="KW-1185">Reference proteome</keyword>
<name>A0ABR8GU73_9CYAN</name>
<reference evidence="2 3" key="1">
    <citation type="journal article" date="2020" name="ISME J.">
        <title>Comparative genomics reveals insights into cyanobacterial evolution and habitat adaptation.</title>
        <authorList>
            <person name="Chen M.Y."/>
            <person name="Teng W.K."/>
            <person name="Zhao L."/>
            <person name="Hu C.X."/>
            <person name="Zhou Y.K."/>
            <person name="Han B.P."/>
            <person name="Song L.R."/>
            <person name="Shu W.S."/>
        </authorList>
    </citation>
    <scope>NUCLEOTIDE SEQUENCE [LARGE SCALE GENOMIC DNA]</scope>
    <source>
        <strain evidence="2 3">FACHB-248</strain>
    </source>
</reference>
<dbReference type="Gene3D" id="3.40.50.1100">
    <property type="match status" value="1"/>
</dbReference>
<dbReference type="RefSeq" id="WP_186227721.1">
    <property type="nucleotide sequence ID" value="NZ_JACJTA010000044.1"/>
</dbReference>
<organism evidence="2 3">
    <name type="scientific">Scytonema hofmannii FACHB-248</name>
    <dbReference type="NCBI Taxonomy" id="1842502"/>
    <lineage>
        <taxon>Bacteria</taxon>
        <taxon>Bacillati</taxon>
        <taxon>Cyanobacteriota</taxon>
        <taxon>Cyanophyceae</taxon>
        <taxon>Nostocales</taxon>
        <taxon>Scytonemataceae</taxon>
        <taxon>Scytonema</taxon>
    </lineage>
</organism>
<sequence>MTTTPLHSSQSTAQTPDTQGRFGRFTEKHAATLTKGQIGVLHGAMSYLLQRE</sequence>
<comment type="caution">
    <text evidence="2">The sequence shown here is derived from an EMBL/GenBank/DDBJ whole genome shotgun (WGS) entry which is preliminary data.</text>
</comment>
<dbReference type="EMBL" id="JACJTA010000044">
    <property type="protein sequence ID" value="MBD2606624.1"/>
    <property type="molecule type" value="Genomic_DNA"/>
</dbReference>
<evidence type="ECO:0000256" key="1">
    <source>
        <dbReference type="SAM" id="MobiDB-lite"/>
    </source>
</evidence>
<feature type="region of interest" description="Disordered" evidence="1">
    <location>
        <begin position="1"/>
        <end position="24"/>
    </location>
</feature>
<evidence type="ECO:0000313" key="3">
    <source>
        <dbReference type="Proteomes" id="UP000660380"/>
    </source>
</evidence>
<dbReference type="InterPro" id="IPR036052">
    <property type="entry name" value="TrpB-like_PALP_sf"/>
</dbReference>
<dbReference type="Proteomes" id="UP000660380">
    <property type="component" value="Unassembled WGS sequence"/>
</dbReference>
<proteinExistence type="predicted"/>
<gene>
    <name evidence="2" type="ORF">H6G81_19325</name>
</gene>
<accession>A0ABR8GU73</accession>
<feature type="compositionally biased region" description="Polar residues" evidence="1">
    <location>
        <begin position="1"/>
        <end position="18"/>
    </location>
</feature>
<protein>
    <submittedName>
        <fullName evidence="2">Uncharacterized protein</fullName>
    </submittedName>
</protein>